<dbReference type="RefSeq" id="WP_367879993.1">
    <property type="nucleotide sequence ID" value="NZ_JBFNXX010000043.1"/>
</dbReference>
<keyword evidence="4" id="KW-1185">Reference proteome</keyword>
<dbReference type="Pfam" id="PF03724">
    <property type="entry name" value="META"/>
    <property type="match status" value="1"/>
</dbReference>
<dbReference type="Proteomes" id="UP001556098">
    <property type="component" value="Unassembled WGS sequence"/>
</dbReference>
<name>A0ABV3RTG5_9RHOB</name>
<proteinExistence type="predicted"/>
<dbReference type="InterPro" id="IPR003646">
    <property type="entry name" value="SH3-like_bac-type"/>
</dbReference>
<evidence type="ECO:0000259" key="1">
    <source>
        <dbReference type="Pfam" id="PF03724"/>
    </source>
</evidence>
<dbReference type="InterPro" id="IPR053147">
    <property type="entry name" value="Hsp_HslJ-like"/>
</dbReference>
<organism evidence="3 4">
    <name type="scientific">Sulfitobacter sediminis</name>
    <dbReference type="NCBI Taxonomy" id="3234186"/>
    <lineage>
        <taxon>Bacteria</taxon>
        <taxon>Pseudomonadati</taxon>
        <taxon>Pseudomonadota</taxon>
        <taxon>Alphaproteobacteria</taxon>
        <taxon>Rhodobacterales</taxon>
        <taxon>Roseobacteraceae</taxon>
        <taxon>Sulfitobacter</taxon>
    </lineage>
</organism>
<evidence type="ECO:0000313" key="4">
    <source>
        <dbReference type="Proteomes" id="UP001556098"/>
    </source>
</evidence>
<accession>A0ABV3RTG5</accession>
<protein>
    <submittedName>
        <fullName evidence="3">META domain-containing protein</fullName>
    </submittedName>
</protein>
<feature type="domain" description="DUF306" evidence="1">
    <location>
        <begin position="45"/>
        <end position="143"/>
    </location>
</feature>
<dbReference type="PANTHER" id="PTHR35535:SF1">
    <property type="entry name" value="HEAT SHOCK PROTEIN HSLJ"/>
    <property type="match status" value="1"/>
</dbReference>
<dbReference type="InterPro" id="IPR005184">
    <property type="entry name" value="DUF306_Meta_HslJ"/>
</dbReference>
<dbReference type="PANTHER" id="PTHR35535">
    <property type="entry name" value="HEAT SHOCK PROTEIN HSLJ"/>
    <property type="match status" value="1"/>
</dbReference>
<reference evidence="3 4" key="1">
    <citation type="submission" date="2024-07" db="EMBL/GenBank/DDBJ databases">
        <title>Marimonas sp.nov., isolated from tidal-flat sediment.</title>
        <authorList>
            <person name="Jayan J.N."/>
            <person name="Lee S.S."/>
        </authorList>
    </citation>
    <scope>NUCLEOTIDE SEQUENCE [LARGE SCALE GENOMIC DNA]</scope>
    <source>
        <strain evidence="3 4">MJW-29</strain>
    </source>
</reference>
<comment type="caution">
    <text evidence="3">The sequence shown here is derived from an EMBL/GenBank/DDBJ whole genome shotgun (WGS) entry which is preliminary data.</text>
</comment>
<dbReference type="Gene3D" id="2.40.128.270">
    <property type="match status" value="1"/>
</dbReference>
<evidence type="ECO:0000259" key="2">
    <source>
        <dbReference type="Pfam" id="PF08239"/>
    </source>
</evidence>
<feature type="domain" description="SH3b" evidence="2">
    <location>
        <begin position="189"/>
        <end position="236"/>
    </location>
</feature>
<dbReference type="EMBL" id="JBFNXX010000043">
    <property type="protein sequence ID" value="MEW9922295.1"/>
    <property type="molecule type" value="Genomic_DNA"/>
</dbReference>
<evidence type="ECO:0000313" key="3">
    <source>
        <dbReference type="EMBL" id="MEW9922295.1"/>
    </source>
</evidence>
<gene>
    <name evidence="3" type="ORF">AB2B41_22075</name>
</gene>
<sequence>MKRQRLQSSMTCKSKFSYGLSRVGRIAFVGLAWLVILPISGVWAAEWQVMALNGEASVGPATFQVAFDGSFSGTTGCNSFQGKAVFEDGAIVVEGPVAMTKMACPGNRLAAQEDGFGDLLGGRMSVAFNPISDVLTLSNGETTVELVRRTGWGAGLPELPETHAGVGPPAGSPPYLNPFGLSEDLPINAQPDTSSDVVGGAFSGQVLRNLGCESDWCRVEPLDGSFSGWSQRTYLERSDSILRAAQRVFDAVGPVPCAVGEGTPMGTCGMGVARDQGGTATVVVAKPDGVSRILFFTDGAFIGSDTSQAGGGFESSAVRERDLTLIRVDNERYEIVDAVIFGG</sequence>
<dbReference type="InterPro" id="IPR038670">
    <property type="entry name" value="HslJ-like_sf"/>
</dbReference>
<dbReference type="Pfam" id="PF08239">
    <property type="entry name" value="SH3_3"/>
    <property type="match status" value="1"/>
</dbReference>